<dbReference type="EMBL" id="KZ663282">
    <property type="protein sequence ID" value="PPS14116.1"/>
    <property type="molecule type" value="Genomic_DNA"/>
</dbReference>
<dbReference type="AlphaFoldDB" id="A0A2P5YEU2"/>
<evidence type="ECO:0000313" key="2">
    <source>
        <dbReference type="Proteomes" id="UP000239757"/>
    </source>
</evidence>
<gene>
    <name evidence="1" type="ORF">GOBAR_AA06449</name>
</gene>
<proteinExistence type="predicted"/>
<sequence length="30" mass="3224">MPLIQCLQIIMGKPTGGPARRDQPAGMDEV</sequence>
<protein>
    <submittedName>
        <fullName evidence="1">Uncharacterized protein</fullName>
    </submittedName>
</protein>
<name>A0A2P5YEU2_GOSBA</name>
<organism evidence="1 2">
    <name type="scientific">Gossypium barbadense</name>
    <name type="common">Sea Island cotton</name>
    <name type="synonym">Hibiscus barbadensis</name>
    <dbReference type="NCBI Taxonomy" id="3634"/>
    <lineage>
        <taxon>Eukaryota</taxon>
        <taxon>Viridiplantae</taxon>
        <taxon>Streptophyta</taxon>
        <taxon>Embryophyta</taxon>
        <taxon>Tracheophyta</taxon>
        <taxon>Spermatophyta</taxon>
        <taxon>Magnoliopsida</taxon>
        <taxon>eudicotyledons</taxon>
        <taxon>Gunneridae</taxon>
        <taxon>Pentapetalae</taxon>
        <taxon>rosids</taxon>
        <taxon>malvids</taxon>
        <taxon>Malvales</taxon>
        <taxon>Malvaceae</taxon>
        <taxon>Malvoideae</taxon>
        <taxon>Gossypium</taxon>
    </lineage>
</organism>
<evidence type="ECO:0000313" key="1">
    <source>
        <dbReference type="EMBL" id="PPS14116.1"/>
    </source>
</evidence>
<dbReference type="Proteomes" id="UP000239757">
    <property type="component" value="Unassembled WGS sequence"/>
</dbReference>
<accession>A0A2P5YEU2</accession>
<reference evidence="1 2" key="1">
    <citation type="submission" date="2015-01" db="EMBL/GenBank/DDBJ databases">
        <title>Genome of allotetraploid Gossypium barbadense reveals genomic plasticity and fiber elongation in cotton evolution.</title>
        <authorList>
            <person name="Chen X."/>
            <person name="Liu X."/>
            <person name="Zhao B."/>
            <person name="Zheng H."/>
            <person name="Hu Y."/>
            <person name="Lu G."/>
            <person name="Yang C."/>
            <person name="Chen J."/>
            <person name="Shan C."/>
            <person name="Zhang L."/>
            <person name="Zhou Y."/>
            <person name="Wang L."/>
            <person name="Guo W."/>
            <person name="Bai Y."/>
            <person name="Ruan J."/>
            <person name="Shangguan X."/>
            <person name="Mao Y."/>
            <person name="Jiang J."/>
            <person name="Zhu Y."/>
            <person name="Lei J."/>
            <person name="Kang H."/>
            <person name="Chen S."/>
            <person name="He X."/>
            <person name="Wang R."/>
            <person name="Wang Y."/>
            <person name="Chen J."/>
            <person name="Wang L."/>
            <person name="Yu S."/>
            <person name="Wang B."/>
            <person name="Wei J."/>
            <person name="Song S."/>
            <person name="Lu X."/>
            <person name="Gao Z."/>
            <person name="Gu W."/>
            <person name="Deng X."/>
            <person name="Ma D."/>
            <person name="Wang S."/>
            <person name="Liang W."/>
            <person name="Fang L."/>
            <person name="Cai C."/>
            <person name="Zhu X."/>
            <person name="Zhou B."/>
            <person name="Zhang Y."/>
            <person name="Chen Z."/>
            <person name="Xu S."/>
            <person name="Zhu R."/>
            <person name="Wang S."/>
            <person name="Zhang T."/>
            <person name="Zhao G."/>
        </authorList>
    </citation>
    <scope>NUCLEOTIDE SEQUENCE [LARGE SCALE GENOMIC DNA]</scope>
    <source>
        <strain evidence="2">cv. Xinhai21</strain>
        <tissue evidence="1">Leaf</tissue>
    </source>
</reference>